<gene>
    <name evidence="1" type="ORF">FD25_GL001837</name>
</gene>
<protein>
    <submittedName>
        <fullName evidence="1">Uncharacterized protein</fullName>
    </submittedName>
</protein>
<accession>A0A0R1LK61</accession>
<comment type="caution">
    <text evidence="1">The sequence shown here is derived from an EMBL/GenBank/DDBJ whole genome shotgun (WGS) entry which is preliminary data.</text>
</comment>
<dbReference type="PATRIC" id="fig|1423715.3.peg.1888"/>
<reference evidence="1 2" key="1">
    <citation type="journal article" date="2015" name="Genome Announc.">
        <title>Expanding the biotechnology potential of lactobacilli through comparative genomics of 213 strains and associated genera.</title>
        <authorList>
            <person name="Sun Z."/>
            <person name="Harris H.M."/>
            <person name="McCann A."/>
            <person name="Guo C."/>
            <person name="Argimon S."/>
            <person name="Zhang W."/>
            <person name="Yang X."/>
            <person name="Jeffery I.B."/>
            <person name="Cooney J.C."/>
            <person name="Kagawa T.F."/>
            <person name="Liu W."/>
            <person name="Song Y."/>
            <person name="Salvetti E."/>
            <person name="Wrobel A."/>
            <person name="Rasinkangas P."/>
            <person name="Parkhill J."/>
            <person name="Rea M.C."/>
            <person name="O'Sullivan O."/>
            <person name="Ritari J."/>
            <person name="Douillard F.P."/>
            <person name="Paul Ross R."/>
            <person name="Yang R."/>
            <person name="Briner A.E."/>
            <person name="Felis G.E."/>
            <person name="de Vos W.M."/>
            <person name="Barrangou R."/>
            <person name="Klaenhammer T.R."/>
            <person name="Caufield P.W."/>
            <person name="Cui Y."/>
            <person name="Zhang H."/>
            <person name="O'Toole P.W."/>
        </authorList>
    </citation>
    <scope>NUCLEOTIDE SEQUENCE [LARGE SCALE GENOMIC DNA]</scope>
    <source>
        <strain evidence="1 2">DSM 19394</strain>
    </source>
</reference>
<evidence type="ECO:0000313" key="1">
    <source>
        <dbReference type="EMBL" id="KRK96347.1"/>
    </source>
</evidence>
<dbReference type="EMBL" id="AZDV01000003">
    <property type="protein sequence ID" value="KRK96347.1"/>
    <property type="molecule type" value="Genomic_DNA"/>
</dbReference>
<sequence length="60" mass="6900">MLDNQLSEEKRKFQMLTWRAQKHGAQVVAEERMRQFTATIAEQEAIMLAAQTRRAVVPVG</sequence>
<name>A0A0R1LK61_9LACO</name>
<keyword evidence="2" id="KW-1185">Reference proteome</keyword>
<dbReference type="RefSeq" id="WP_057800718.1">
    <property type="nucleotide sequence ID" value="NZ_AZDV01000003.1"/>
</dbReference>
<dbReference type="OrthoDB" id="2314268at2"/>
<dbReference type="AlphaFoldDB" id="A0A0R1LK61"/>
<proteinExistence type="predicted"/>
<evidence type="ECO:0000313" key="2">
    <source>
        <dbReference type="Proteomes" id="UP000051955"/>
    </source>
</evidence>
<dbReference type="Proteomes" id="UP000051955">
    <property type="component" value="Unassembled WGS sequence"/>
</dbReference>
<organism evidence="1 2">
    <name type="scientific">Levilactobacillus acidifarinae DSM 19394 = JCM 15949</name>
    <dbReference type="NCBI Taxonomy" id="1423715"/>
    <lineage>
        <taxon>Bacteria</taxon>
        <taxon>Bacillati</taxon>
        <taxon>Bacillota</taxon>
        <taxon>Bacilli</taxon>
        <taxon>Lactobacillales</taxon>
        <taxon>Lactobacillaceae</taxon>
        <taxon>Levilactobacillus</taxon>
    </lineage>
</organism>